<accession>A0AAE0PE50</accession>
<keyword evidence="2" id="KW-0812">Transmembrane</keyword>
<protein>
    <submittedName>
        <fullName evidence="3">Uncharacterized protein</fullName>
    </submittedName>
</protein>
<proteinExistence type="predicted"/>
<comment type="caution">
    <text evidence="3">The sequence shown here is derived from an EMBL/GenBank/DDBJ whole genome shotgun (WGS) entry which is preliminary data.</text>
</comment>
<evidence type="ECO:0000313" key="4">
    <source>
        <dbReference type="Proteomes" id="UP001281003"/>
    </source>
</evidence>
<feature type="region of interest" description="Disordered" evidence="1">
    <location>
        <begin position="171"/>
        <end position="190"/>
    </location>
</feature>
<reference evidence="3" key="2">
    <citation type="submission" date="2023-07" db="EMBL/GenBank/DDBJ databases">
        <authorList>
            <consortium name="Lawrence Berkeley National Laboratory"/>
            <person name="Haridas S."/>
            <person name="Hensen N."/>
            <person name="Bonometti L."/>
            <person name="Westerberg I."/>
            <person name="Brannstrom I.O."/>
            <person name="Guillou S."/>
            <person name="Cros-Aarteil S."/>
            <person name="Calhoun S."/>
            <person name="Kuo A."/>
            <person name="Mondo S."/>
            <person name="Pangilinan J."/>
            <person name="Riley R."/>
            <person name="LaButti K."/>
            <person name="Andreopoulos B."/>
            <person name="Lipzen A."/>
            <person name="Chen C."/>
            <person name="Yanf M."/>
            <person name="Daum C."/>
            <person name="Ng V."/>
            <person name="Clum A."/>
            <person name="Steindorff A."/>
            <person name="Ohm R."/>
            <person name="Martin F."/>
            <person name="Silar P."/>
            <person name="Natvig D."/>
            <person name="Lalanne C."/>
            <person name="Gautier V."/>
            <person name="Ament-velasquez S.L."/>
            <person name="Kruys A."/>
            <person name="Hutchinson M.I."/>
            <person name="Powell A.J."/>
            <person name="Barry K."/>
            <person name="Miller A.N."/>
            <person name="Grigoriev I.V."/>
            <person name="Debuchy R."/>
            <person name="Gladieux P."/>
            <person name="Thoren M.H."/>
            <person name="Johannesson H."/>
        </authorList>
    </citation>
    <scope>NUCLEOTIDE SEQUENCE</scope>
    <source>
        <strain evidence="3">FGSC 1904</strain>
    </source>
</reference>
<gene>
    <name evidence="3" type="ORF">B0T20DRAFT_205447</name>
</gene>
<reference evidence="3" key="1">
    <citation type="journal article" date="2023" name="Mol. Phylogenet. Evol.">
        <title>Genome-scale phylogeny and comparative genomics of the fungal order Sordariales.</title>
        <authorList>
            <person name="Hensen N."/>
            <person name="Bonometti L."/>
            <person name="Westerberg I."/>
            <person name="Brannstrom I.O."/>
            <person name="Guillou S."/>
            <person name="Cros-Aarteil S."/>
            <person name="Calhoun S."/>
            <person name="Haridas S."/>
            <person name="Kuo A."/>
            <person name="Mondo S."/>
            <person name="Pangilinan J."/>
            <person name="Riley R."/>
            <person name="LaButti K."/>
            <person name="Andreopoulos B."/>
            <person name="Lipzen A."/>
            <person name="Chen C."/>
            <person name="Yan M."/>
            <person name="Daum C."/>
            <person name="Ng V."/>
            <person name="Clum A."/>
            <person name="Steindorff A."/>
            <person name="Ohm R.A."/>
            <person name="Martin F."/>
            <person name="Silar P."/>
            <person name="Natvig D.O."/>
            <person name="Lalanne C."/>
            <person name="Gautier V."/>
            <person name="Ament-Velasquez S.L."/>
            <person name="Kruys A."/>
            <person name="Hutchinson M.I."/>
            <person name="Powell A.J."/>
            <person name="Barry K."/>
            <person name="Miller A.N."/>
            <person name="Grigoriev I.V."/>
            <person name="Debuchy R."/>
            <person name="Gladieux P."/>
            <person name="Hiltunen Thoren M."/>
            <person name="Johannesson H."/>
        </authorList>
    </citation>
    <scope>NUCLEOTIDE SEQUENCE</scope>
    <source>
        <strain evidence="3">FGSC 1904</strain>
    </source>
</reference>
<sequence length="190" mass="21349">MLFSEVFVIVVACIMWGLTSLGMAVYYHRLLPLEARRRSPTLQNSGFLSTLITVLLFIAAFIFWPFIAFWNLCARSPTIVKATTCCGSYWFGGRQPHAGPRLCGCSCISCEPCISDEVYELEKTRKEESRRIVQIGGGSSVQNIQPAMQQTMEMRPYTATTTNTIHEKRVVESNESLSESAHATPRVERD</sequence>
<feature type="transmembrane region" description="Helical" evidence="2">
    <location>
        <begin position="47"/>
        <end position="70"/>
    </location>
</feature>
<evidence type="ECO:0000256" key="1">
    <source>
        <dbReference type="SAM" id="MobiDB-lite"/>
    </source>
</evidence>
<dbReference type="AlphaFoldDB" id="A0AAE0PE50"/>
<dbReference type="Proteomes" id="UP001281003">
    <property type="component" value="Unassembled WGS sequence"/>
</dbReference>
<keyword evidence="2" id="KW-0472">Membrane</keyword>
<feature type="transmembrane region" description="Helical" evidence="2">
    <location>
        <begin position="6"/>
        <end position="27"/>
    </location>
</feature>
<organism evidence="3 4">
    <name type="scientific">Sordaria brevicollis</name>
    <dbReference type="NCBI Taxonomy" id="83679"/>
    <lineage>
        <taxon>Eukaryota</taxon>
        <taxon>Fungi</taxon>
        <taxon>Dikarya</taxon>
        <taxon>Ascomycota</taxon>
        <taxon>Pezizomycotina</taxon>
        <taxon>Sordariomycetes</taxon>
        <taxon>Sordariomycetidae</taxon>
        <taxon>Sordariales</taxon>
        <taxon>Sordariaceae</taxon>
        <taxon>Sordaria</taxon>
    </lineage>
</organism>
<dbReference type="EMBL" id="JAUTDP010000006">
    <property type="protein sequence ID" value="KAK3398314.1"/>
    <property type="molecule type" value="Genomic_DNA"/>
</dbReference>
<keyword evidence="2" id="KW-1133">Transmembrane helix</keyword>
<evidence type="ECO:0000313" key="3">
    <source>
        <dbReference type="EMBL" id="KAK3398314.1"/>
    </source>
</evidence>
<name>A0AAE0PE50_SORBR</name>
<keyword evidence="4" id="KW-1185">Reference proteome</keyword>
<evidence type="ECO:0000256" key="2">
    <source>
        <dbReference type="SAM" id="Phobius"/>
    </source>
</evidence>